<evidence type="ECO:0000256" key="1">
    <source>
        <dbReference type="SAM" id="Coils"/>
    </source>
</evidence>
<accession>A0A2N5WAM8</accession>
<proteinExistence type="predicted"/>
<dbReference type="EMBL" id="PKRZ01000001">
    <property type="protein sequence ID" value="PLW59297.1"/>
    <property type="molecule type" value="Genomic_DNA"/>
</dbReference>
<dbReference type="AlphaFoldDB" id="A0A2N5WAM8"/>
<sequence>MKNQLLLEVPKQDHEIIITEIESAEKLKKDPTEFSKWSRVKLHIKRNKGKYIARALLVGASIATAVVVKNQHEKIENLKDDNDGLREENAALYEDNVELCDELADAEAAAYENQQALEELMQKTKWVKF</sequence>
<gene>
    <name evidence="2" type="ORF">CYU10_000147</name>
</gene>
<dbReference type="Proteomes" id="UP000234865">
    <property type="component" value="Unassembled WGS sequence"/>
</dbReference>
<reference evidence="3" key="1">
    <citation type="submission" date="2016-08" db="EMBL/GenBank/DDBJ databases">
        <title>Comparative genomics of Lactococcus lactis strain WFLU12 isolated from the gastrointestinal tract of wild olive flounder (Paralichythys olivaceus).</title>
        <authorList>
            <person name="Nguyen T.L."/>
            <person name="Kim D.-H."/>
        </authorList>
    </citation>
    <scope>NUCLEOTIDE SEQUENCE [LARGE SCALE GENOMIC DNA]</scope>
    <source>
        <strain evidence="3">WFLU12</strain>
    </source>
</reference>
<dbReference type="RefSeq" id="WP_095586356.1">
    <property type="nucleotide sequence ID" value="NZ_PKRZ01000001.1"/>
</dbReference>
<feature type="coiled-coil region" evidence="1">
    <location>
        <begin position="68"/>
        <end position="123"/>
    </location>
</feature>
<evidence type="ECO:0000313" key="2">
    <source>
        <dbReference type="EMBL" id="PLW59297.1"/>
    </source>
</evidence>
<keyword evidence="1" id="KW-0175">Coiled coil</keyword>
<comment type="caution">
    <text evidence="2">The sequence shown here is derived from an EMBL/GenBank/DDBJ whole genome shotgun (WGS) entry which is preliminary data.</text>
</comment>
<protein>
    <submittedName>
        <fullName evidence="2">Uncharacterized protein</fullName>
    </submittedName>
</protein>
<evidence type="ECO:0000313" key="3">
    <source>
        <dbReference type="Proteomes" id="UP000234865"/>
    </source>
</evidence>
<name>A0A2N5WAM8_LACLL</name>
<organism evidence="2 3">
    <name type="scientific">Lactococcus lactis subsp. lactis</name>
    <name type="common">Streptococcus lactis</name>
    <dbReference type="NCBI Taxonomy" id="1360"/>
    <lineage>
        <taxon>Bacteria</taxon>
        <taxon>Bacillati</taxon>
        <taxon>Bacillota</taxon>
        <taxon>Bacilli</taxon>
        <taxon>Lactobacillales</taxon>
        <taxon>Streptococcaceae</taxon>
        <taxon>Lactococcus</taxon>
    </lineage>
</organism>